<dbReference type="EMBL" id="JAFBMS010000023">
    <property type="protein sequence ID" value="KAG9343444.1"/>
    <property type="molecule type" value="Genomic_DNA"/>
</dbReference>
<evidence type="ECO:0000313" key="2">
    <source>
        <dbReference type="EMBL" id="KAG9343444.1"/>
    </source>
</evidence>
<accession>A0A8T2NTF2</accession>
<reference evidence="2" key="1">
    <citation type="thesis" date="2021" institute="BYU ScholarsArchive" country="Provo, UT, USA">
        <title>Applications of and Algorithms for Genome Assembly and Genomic Analyses with an Emphasis on Marine Teleosts.</title>
        <authorList>
            <person name="Pickett B.D."/>
        </authorList>
    </citation>
    <scope>NUCLEOTIDE SEQUENCE</scope>
    <source>
        <strain evidence="2">HI-2016</strain>
    </source>
</reference>
<proteinExistence type="predicted"/>
<dbReference type="AlphaFoldDB" id="A0A8T2NTF2"/>
<evidence type="ECO:0000313" key="3">
    <source>
        <dbReference type="Proteomes" id="UP000824540"/>
    </source>
</evidence>
<evidence type="ECO:0000256" key="1">
    <source>
        <dbReference type="SAM" id="Phobius"/>
    </source>
</evidence>
<sequence>MGEGAGLEGALGVSQRSTCQDWMEVRWFQKSHSHTPVSPHAPPATLYWLEWGVSLGVSVAFGIVVVMRHFDTGKIQARMLRSECSAPKWPPCITQPEERVGVISEPCPLAVFLWGE</sequence>
<keyword evidence="1" id="KW-0812">Transmembrane</keyword>
<protein>
    <submittedName>
        <fullName evidence="2">Uncharacterized protein</fullName>
    </submittedName>
</protein>
<organism evidence="2 3">
    <name type="scientific">Albula glossodonta</name>
    <name type="common">roundjaw bonefish</name>
    <dbReference type="NCBI Taxonomy" id="121402"/>
    <lineage>
        <taxon>Eukaryota</taxon>
        <taxon>Metazoa</taxon>
        <taxon>Chordata</taxon>
        <taxon>Craniata</taxon>
        <taxon>Vertebrata</taxon>
        <taxon>Euteleostomi</taxon>
        <taxon>Actinopterygii</taxon>
        <taxon>Neopterygii</taxon>
        <taxon>Teleostei</taxon>
        <taxon>Albuliformes</taxon>
        <taxon>Albulidae</taxon>
        <taxon>Albula</taxon>
    </lineage>
</organism>
<keyword evidence="3" id="KW-1185">Reference proteome</keyword>
<feature type="transmembrane region" description="Helical" evidence="1">
    <location>
        <begin position="48"/>
        <end position="70"/>
    </location>
</feature>
<dbReference type="Proteomes" id="UP000824540">
    <property type="component" value="Unassembled WGS sequence"/>
</dbReference>
<keyword evidence="1" id="KW-0472">Membrane</keyword>
<keyword evidence="1" id="KW-1133">Transmembrane helix</keyword>
<gene>
    <name evidence="2" type="ORF">JZ751_013608</name>
</gene>
<name>A0A8T2NTF2_9TELE</name>
<comment type="caution">
    <text evidence="2">The sequence shown here is derived from an EMBL/GenBank/DDBJ whole genome shotgun (WGS) entry which is preliminary data.</text>
</comment>